<reference evidence="2" key="1">
    <citation type="journal article" date="2019" name="Environ. Microbiol.">
        <title>Fungal ecological strategies reflected in gene transcription - a case study of two litter decomposers.</title>
        <authorList>
            <person name="Barbi F."/>
            <person name="Kohler A."/>
            <person name="Barry K."/>
            <person name="Baskaran P."/>
            <person name="Daum C."/>
            <person name="Fauchery L."/>
            <person name="Ihrmark K."/>
            <person name="Kuo A."/>
            <person name="LaButti K."/>
            <person name="Lipzen A."/>
            <person name="Morin E."/>
            <person name="Grigoriev I.V."/>
            <person name="Henrissat B."/>
            <person name="Lindahl B."/>
            <person name="Martin F."/>
        </authorList>
    </citation>
    <scope>NUCLEOTIDE SEQUENCE</scope>
    <source>
        <strain evidence="2">JB14</strain>
    </source>
</reference>
<accession>A0A6A4H2S8</accession>
<protein>
    <submittedName>
        <fullName evidence="2">Uncharacterized protein</fullName>
    </submittedName>
</protein>
<feature type="transmembrane region" description="Helical" evidence="1">
    <location>
        <begin position="38"/>
        <end position="56"/>
    </location>
</feature>
<dbReference type="EMBL" id="ML769616">
    <property type="protein sequence ID" value="KAE9391674.1"/>
    <property type="molecule type" value="Genomic_DNA"/>
</dbReference>
<feature type="transmembrane region" description="Helical" evidence="1">
    <location>
        <begin position="62"/>
        <end position="83"/>
    </location>
</feature>
<keyword evidence="3" id="KW-1185">Reference proteome</keyword>
<keyword evidence="1" id="KW-0472">Membrane</keyword>
<gene>
    <name evidence="2" type="ORF">BT96DRAFT_301095</name>
</gene>
<name>A0A6A4H2S8_9AGAR</name>
<evidence type="ECO:0000313" key="3">
    <source>
        <dbReference type="Proteomes" id="UP000799118"/>
    </source>
</evidence>
<organism evidence="2 3">
    <name type="scientific">Gymnopus androsaceus JB14</name>
    <dbReference type="NCBI Taxonomy" id="1447944"/>
    <lineage>
        <taxon>Eukaryota</taxon>
        <taxon>Fungi</taxon>
        <taxon>Dikarya</taxon>
        <taxon>Basidiomycota</taxon>
        <taxon>Agaricomycotina</taxon>
        <taxon>Agaricomycetes</taxon>
        <taxon>Agaricomycetidae</taxon>
        <taxon>Agaricales</taxon>
        <taxon>Marasmiineae</taxon>
        <taxon>Omphalotaceae</taxon>
        <taxon>Gymnopus</taxon>
    </lineage>
</organism>
<keyword evidence="1" id="KW-1133">Transmembrane helix</keyword>
<dbReference type="AlphaFoldDB" id="A0A6A4H2S8"/>
<proteinExistence type="predicted"/>
<evidence type="ECO:0000313" key="2">
    <source>
        <dbReference type="EMBL" id="KAE9391674.1"/>
    </source>
</evidence>
<dbReference type="Proteomes" id="UP000799118">
    <property type="component" value="Unassembled WGS sequence"/>
</dbReference>
<keyword evidence="1" id="KW-0812">Transmembrane</keyword>
<evidence type="ECO:0000256" key="1">
    <source>
        <dbReference type="SAM" id="Phobius"/>
    </source>
</evidence>
<sequence>MVNEDTGSNVRIEGSCRVELGLNEVVGSIDRYRQSVSSCRFAFILFPGIMLVLWAWDTDASISLYPSASLSCFSIHIFVFIWVGPGPSSAQMAPGASLARSHSAAQF</sequence>